<evidence type="ECO:0000256" key="3">
    <source>
        <dbReference type="ARBA" id="ARBA00022602"/>
    </source>
</evidence>
<accession>A0A1S3TDM8</accession>
<dbReference type="PANTHER" id="PTHR11774">
    <property type="entry name" value="GERANYLGERANYL TRANSFERASE TYPE BETA SUBUNIT"/>
    <property type="match status" value="1"/>
</dbReference>
<evidence type="ECO:0000256" key="4">
    <source>
        <dbReference type="ARBA" id="ARBA00022679"/>
    </source>
</evidence>
<comment type="cofactor">
    <cofactor evidence="1">
        <name>Zn(2+)</name>
        <dbReference type="ChEBI" id="CHEBI:29105"/>
    </cofactor>
</comment>
<keyword evidence="3" id="KW-0637">Prenyltransferase</keyword>
<proteinExistence type="inferred from homology"/>
<evidence type="ECO:0000259" key="8">
    <source>
        <dbReference type="Pfam" id="PF00432"/>
    </source>
</evidence>
<dbReference type="AlphaFoldDB" id="A0A1S3TDM8"/>
<organism evidence="9 10">
    <name type="scientific">Vigna radiata var. radiata</name>
    <name type="common">Mung bean</name>
    <name type="synonym">Phaseolus aureus</name>
    <dbReference type="NCBI Taxonomy" id="3916"/>
    <lineage>
        <taxon>Eukaryota</taxon>
        <taxon>Viridiplantae</taxon>
        <taxon>Streptophyta</taxon>
        <taxon>Embryophyta</taxon>
        <taxon>Tracheophyta</taxon>
        <taxon>Spermatophyta</taxon>
        <taxon>Magnoliopsida</taxon>
        <taxon>eudicotyledons</taxon>
        <taxon>Gunneridae</taxon>
        <taxon>Pentapetalae</taxon>
        <taxon>rosids</taxon>
        <taxon>fabids</taxon>
        <taxon>Fabales</taxon>
        <taxon>Fabaceae</taxon>
        <taxon>Papilionoideae</taxon>
        <taxon>50 kb inversion clade</taxon>
        <taxon>NPAAA clade</taxon>
        <taxon>indigoferoid/millettioid clade</taxon>
        <taxon>Phaseoleae</taxon>
        <taxon>Vigna</taxon>
    </lineage>
</organism>
<dbReference type="KEGG" id="vra:106754366"/>
<sequence length="185" mass="20510">MDDFESGSKEEVATEVFGFMAAEESDLGWLNGVEEALYDIVSLQNEDGSFSGDMWGEVHTLFSYIAICCLSILHCLDKINVEKAVKYIISCKNMDGGFGCTPGGESHVGQIFYCVGALAITGSLDLVDKDLLGWWLCKRQVKSGSLNGHPKKLPHVSKSFHLLLRCLKLKRKEKSELEDCFCKES</sequence>
<keyword evidence="9" id="KW-1185">Reference proteome</keyword>
<dbReference type="STRING" id="3916.A0A1S3TDM8"/>
<dbReference type="SUPFAM" id="SSF48239">
    <property type="entry name" value="Terpenoid cyclases/Protein prenyltransferases"/>
    <property type="match status" value="1"/>
</dbReference>
<reference evidence="10" key="1">
    <citation type="submission" date="2025-08" db="UniProtKB">
        <authorList>
            <consortium name="RefSeq"/>
        </authorList>
    </citation>
    <scope>IDENTIFICATION</scope>
    <source>
        <tissue evidence="10">Leaf</tissue>
    </source>
</reference>
<gene>
    <name evidence="10" type="primary">LOC106754366</name>
</gene>
<dbReference type="RefSeq" id="XP_014491862.1">
    <property type="nucleotide sequence ID" value="XM_014636376.1"/>
</dbReference>
<protein>
    <submittedName>
        <fullName evidence="10">Geranylgeranyl transferase type-2 subunit beta 1-like</fullName>
    </submittedName>
</protein>
<evidence type="ECO:0000256" key="6">
    <source>
        <dbReference type="ARBA" id="ARBA00022737"/>
    </source>
</evidence>
<name>A0A1S3TDM8_VIGRR</name>
<keyword evidence="4" id="KW-0808">Transferase</keyword>
<dbReference type="Gene3D" id="1.50.10.20">
    <property type="match status" value="1"/>
</dbReference>
<dbReference type="Proteomes" id="UP000087766">
    <property type="component" value="Unplaced"/>
</dbReference>
<evidence type="ECO:0000256" key="1">
    <source>
        <dbReference type="ARBA" id="ARBA00001947"/>
    </source>
</evidence>
<evidence type="ECO:0000256" key="7">
    <source>
        <dbReference type="ARBA" id="ARBA00022833"/>
    </source>
</evidence>
<dbReference type="Pfam" id="PF00432">
    <property type="entry name" value="Prenyltrans"/>
    <property type="match status" value="1"/>
</dbReference>
<keyword evidence="6" id="KW-0677">Repeat</keyword>
<evidence type="ECO:0000313" key="10">
    <source>
        <dbReference type="RefSeq" id="XP_014491862.1"/>
    </source>
</evidence>
<keyword evidence="5" id="KW-0479">Metal-binding</keyword>
<dbReference type="GO" id="GO:0005968">
    <property type="term" value="C:Rab-protein geranylgeranyltransferase complex"/>
    <property type="evidence" value="ECO:0007669"/>
    <property type="project" value="TreeGrafter"/>
</dbReference>
<dbReference type="GO" id="GO:0046872">
    <property type="term" value="F:metal ion binding"/>
    <property type="evidence" value="ECO:0007669"/>
    <property type="project" value="UniProtKB-KW"/>
</dbReference>
<evidence type="ECO:0000313" key="9">
    <source>
        <dbReference type="Proteomes" id="UP000087766"/>
    </source>
</evidence>
<dbReference type="InterPro" id="IPR001330">
    <property type="entry name" value="Prenyltrans"/>
</dbReference>
<dbReference type="GO" id="GO:0004663">
    <property type="term" value="F:Rab geranylgeranyltransferase activity"/>
    <property type="evidence" value="ECO:0007669"/>
    <property type="project" value="TreeGrafter"/>
</dbReference>
<comment type="similarity">
    <text evidence="2">Belongs to the protein prenyltransferase subunit beta family.</text>
</comment>
<keyword evidence="7" id="KW-0862">Zinc</keyword>
<evidence type="ECO:0000256" key="5">
    <source>
        <dbReference type="ARBA" id="ARBA00022723"/>
    </source>
</evidence>
<dbReference type="InterPro" id="IPR045089">
    <property type="entry name" value="PGGT1B-like"/>
</dbReference>
<evidence type="ECO:0000256" key="2">
    <source>
        <dbReference type="ARBA" id="ARBA00010497"/>
    </source>
</evidence>
<dbReference type="GeneID" id="106754366"/>
<dbReference type="InterPro" id="IPR008930">
    <property type="entry name" value="Terpenoid_cyclase/PrenylTrfase"/>
</dbReference>
<dbReference type="OrthoDB" id="5428259at2759"/>
<feature type="domain" description="Prenyltransferase alpha-alpha toroid" evidence="8">
    <location>
        <begin position="40"/>
        <end position="160"/>
    </location>
</feature>
<dbReference type="PANTHER" id="PTHR11774:SF16">
    <property type="entry name" value="GERANYLGERANYL TRANSFERASE TYPE-2 SUBUNIT BETA 1-RELATED"/>
    <property type="match status" value="1"/>
</dbReference>